<feature type="region of interest" description="Disordered" evidence="1">
    <location>
        <begin position="71"/>
        <end position="116"/>
    </location>
</feature>
<accession>A0AAV2B541</accession>
<keyword evidence="3" id="KW-1185">Reference proteome</keyword>
<evidence type="ECO:0000256" key="1">
    <source>
        <dbReference type="SAM" id="MobiDB-lite"/>
    </source>
</evidence>
<comment type="caution">
    <text evidence="2">The sequence shown here is derived from an EMBL/GenBank/DDBJ whole genome shotgun (WGS) entry which is preliminary data.</text>
</comment>
<proteinExistence type="predicted"/>
<dbReference type="Proteomes" id="UP001497382">
    <property type="component" value="Unassembled WGS sequence"/>
</dbReference>
<evidence type="ECO:0000313" key="3">
    <source>
        <dbReference type="Proteomes" id="UP001497382"/>
    </source>
</evidence>
<feature type="region of interest" description="Disordered" evidence="1">
    <location>
        <begin position="1"/>
        <end position="21"/>
    </location>
</feature>
<evidence type="ECO:0000313" key="2">
    <source>
        <dbReference type="EMBL" id="CAL1291355.1"/>
    </source>
</evidence>
<sequence length="303" mass="33821">MASLDTSVAPRPIAPPLDLNMKNGTGKVCVLVVLALYWLASSSATESDAQDQSERSGRSWHQSLFGPQMLMQHQQPSVSTSQPDGPNPQPNQAQPQTPDMNGPNRNFEDHEKSALPAASEQDFMSRHFGYLNVHRFDPNFLNYDRNNAYPRFPSPHAPRFGPGYRKDKYGHGYGYSCKQGDDCEEVKAANQLAARHPNPAPSPYSPHPFHHNPMTAFGNQFPDLAPYPSMPSFPNMNAFGGVYGNQFGAQPPARFSDPHPQPPPPMHQSMLPPRYYHGRYLHDQEDKDLVPSQTQQESKSDSK</sequence>
<feature type="compositionally biased region" description="Basic and acidic residues" evidence="1">
    <location>
        <begin position="280"/>
        <end position="289"/>
    </location>
</feature>
<protein>
    <submittedName>
        <fullName evidence="2">Uncharacterized protein</fullName>
    </submittedName>
</protein>
<gene>
    <name evidence="2" type="ORF">LARSCL_LOCUS17036</name>
</gene>
<feature type="region of interest" description="Disordered" evidence="1">
    <location>
        <begin position="244"/>
        <end position="303"/>
    </location>
</feature>
<dbReference type="AlphaFoldDB" id="A0AAV2B541"/>
<name>A0AAV2B541_9ARAC</name>
<reference evidence="2 3" key="1">
    <citation type="submission" date="2024-04" db="EMBL/GenBank/DDBJ databases">
        <authorList>
            <person name="Rising A."/>
            <person name="Reimegard J."/>
            <person name="Sonavane S."/>
            <person name="Akerstrom W."/>
            <person name="Nylinder S."/>
            <person name="Hedman E."/>
            <person name="Kallberg Y."/>
        </authorList>
    </citation>
    <scope>NUCLEOTIDE SEQUENCE [LARGE SCALE GENOMIC DNA]</scope>
</reference>
<dbReference type="EMBL" id="CAXIEN010000281">
    <property type="protein sequence ID" value="CAL1291355.1"/>
    <property type="molecule type" value="Genomic_DNA"/>
</dbReference>
<organism evidence="2 3">
    <name type="scientific">Larinioides sclopetarius</name>
    <dbReference type="NCBI Taxonomy" id="280406"/>
    <lineage>
        <taxon>Eukaryota</taxon>
        <taxon>Metazoa</taxon>
        <taxon>Ecdysozoa</taxon>
        <taxon>Arthropoda</taxon>
        <taxon>Chelicerata</taxon>
        <taxon>Arachnida</taxon>
        <taxon>Araneae</taxon>
        <taxon>Araneomorphae</taxon>
        <taxon>Entelegynae</taxon>
        <taxon>Araneoidea</taxon>
        <taxon>Araneidae</taxon>
        <taxon>Larinioides</taxon>
    </lineage>
</organism>
<feature type="compositionally biased region" description="Polar residues" evidence="1">
    <location>
        <begin position="71"/>
        <end position="81"/>
    </location>
</feature>
<feature type="compositionally biased region" description="Low complexity" evidence="1">
    <location>
        <begin position="90"/>
        <end position="99"/>
    </location>
</feature>